<feature type="transmembrane region" description="Helical" evidence="5">
    <location>
        <begin position="214"/>
        <end position="233"/>
    </location>
</feature>
<dbReference type="PANTHER" id="PTHR30371:SF0">
    <property type="entry name" value="SEC-INDEPENDENT PROTEIN TRANSLOCASE PROTEIN TATC, CHLOROPLASTIC-RELATED"/>
    <property type="match status" value="1"/>
</dbReference>
<sequence>MSKEKEMSFLDHLEELRWHLIRSFASIFIFAIIAFVSKDFIFHELILGPSRTDFWTYRMLCELGEKIGSTVLCIESLPFEIQSRTMTGQFTMHITASFVIGLILAFPYFFWEIWRFIKPALYSTEKNLTRGAVFFVTLLFVSGILFGYYIVSPLSINFLSNYSIDPSIKNQFDIISYVSTVTMLVLACGLMFQLPMVVYFLAKAGIVTPELMIFFRRHSVVVILVISAILTPPDVMSQILVALPIMLLYEVSIVIARVVVRRKRKREQRLAKRD</sequence>
<accession>A0ABT8F8N4</accession>
<feature type="transmembrane region" description="Helical" evidence="5">
    <location>
        <begin position="132"/>
        <end position="151"/>
    </location>
</feature>
<keyword evidence="5" id="KW-0813">Transport</keyword>
<proteinExistence type="inferred from homology"/>
<comment type="function">
    <text evidence="5">Part of the twin-arginine translocation (Tat) system that transports large folded proteins containing a characteristic twin-arginine motif in their signal peptide across membranes.</text>
</comment>
<evidence type="ECO:0000256" key="5">
    <source>
        <dbReference type="HAMAP-Rule" id="MF_00902"/>
    </source>
</evidence>
<dbReference type="EMBL" id="JAUHJS010000008">
    <property type="protein sequence ID" value="MDN4166840.1"/>
    <property type="molecule type" value="Genomic_DNA"/>
</dbReference>
<dbReference type="PANTHER" id="PTHR30371">
    <property type="entry name" value="SEC-INDEPENDENT PROTEIN TRANSLOCASE PROTEIN TATC"/>
    <property type="match status" value="1"/>
</dbReference>
<keyword evidence="4 5" id="KW-0472">Membrane</keyword>
<feature type="transmembrane region" description="Helical" evidence="5">
    <location>
        <begin position="90"/>
        <end position="111"/>
    </location>
</feature>
<evidence type="ECO:0000313" key="7">
    <source>
        <dbReference type="Proteomes" id="UP001168552"/>
    </source>
</evidence>
<keyword evidence="7" id="KW-1185">Reference proteome</keyword>
<evidence type="ECO:0000256" key="4">
    <source>
        <dbReference type="ARBA" id="ARBA00023136"/>
    </source>
</evidence>
<evidence type="ECO:0000256" key="2">
    <source>
        <dbReference type="ARBA" id="ARBA00022692"/>
    </source>
</evidence>
<keyword evidence="5" id="KW-1003">Cell membrane</keyword>
<dbReference type="Proteomes" id="UP001168552">
    <property type="component" value="Unassembled WGS sequence"/>
</dbReference>
<feature type="transmembrane region" description="Helical" evidence="5">
    <location>
        <begin position="174"/>
        <end position="202"/>
    </location>
</feature>
<dbReference type="NCBIfam" id="TIGR00945">
    <property type="entry name" value="tatC"/>
    <property type="match status" value="1"/>
</dbReference>
<dbReference type="PRINTS" id="PR01840">
    <property type="entry name" value="TATCFAMILY"/>
</dbReference>
<gene>
    <name evidence="5 6" type="primary">tatC</name>
    <name evidence="6" type="ORF">QWY31_15115</name>
</gene>
<feature type="transmembrane region" description="Helical" evidence="5">
    <location>
        <begin position="20"/>
        <end position="37"/>
    </location>
</feature>
<protein>
    <recommendedName>
        <fullName evidence="5">Sec-independent protein translocase protein TatC</fullName>
    </recommendedName>
</protein>
<comment type="subcellular location">
    <subcellularLocation>
        <location evidence="5">Cell membrane</location>
        <topology evidence="5">Multi-pass membrane protein</topology>
    </subcellularLocation>
    <subcellularLocation>
        <location evidence="1">Membrane</location>
        <topology evidence="1">Multi-pass membrane protein</topology>
    </subcellularLocation>
</comment>
<comment type="subunit">
    <text evidence="5">Forms a complex with TatA.</text>
</comment>
<comment type="caution">
    <text evidence="6">The sequence shown here is derived from an EMBL/GenBank/DDBJ whole genome shotgun (WGS) entry which is preliminary data.</text>
</comment>
<evidence type="ECO:0000256" key="1">
    <source>
        <dbReference type="ARBA" id="ARBA00004141"/>
    </source>
</evidence>
<keyword evidence="3 5" id="KW-1133">Transmembrane helix</keyword>
<name>A0ABT8F8N4_9BACT</name>
<keyword evidence="2 5" id="KW-0812">Transmembrane</keyword>
<reference evidence="6" key="1">
    <citation type="submission" date="2023-06" db="EMBL/GenBank/DDBJ databases">
        <title>Cytophagales bacterium Strain LB-30, isolated from soil.</title>
        <authorList>
            <person name="Liu B."/>
        </authorList>
    </citation>
    <scope>NUCLEOTIDE SEQUENCE</scope>
    <source>
        <strain evidence="6">LB-30</strain>
    </source>
</reference>
<dbReference type="InterPro" id="IPR002033">
    <property type="entry name" value="TatC"/>
</dbReference>
<evidence type="ECO:0000313" key="6">
    <source>
        <dbReference type="EMBL" id="MDN4166840.1"/>
    </source>
</evidence>
<keyword evidence="5" id="KW-0811">Translocation</keyword>
<comment type="similarity">
    <text evidence="5">Belongs to the TatC family.</text>
</comment>
<evidence type="ECO:0000256" key="3">
    <source>
        <dbReference type="ARBA" id="ARBA00022989"/>
    </source>
</evidence>
<organism evidence="6 7">
    <name type="scientific">Shiella aurantiaca</name>
    <dbReference type="NCBI Taxonomy" id="3058365"/>
    <lineage>
        <taxon>Bacteria</taxon>
        <taxon>Pseudomonadati</taxon>
        <taxon>Bacteroidota</taxon>
        <taxon>Cytophagia</taxon>
        <taxon>Cytophagales</taxon>
        <taxon>Shiellaceae</taxon>
        <taxon>Shiella</taxon>
    </lineage>
</organism>
<dbReference type="Pfam" id="PF00902">
    <property type="entry name" value="TatC"/>
    <property type="match status" value="1"/>
</dbReference>
<feature type="transmembrane region" description="Helical" evidence="5">
    <location>
        <begin position="239"/>
        <end position="260"/>
    </location>
</feature>
<dbReference type="HAMAP" id="MF_00902">
    <property type="entry name" value="TatC"/>
    <property type="match status" value="1"/>
</dbReference>
<keyword evidence="5" id="KW-0653">Protein transport</keyword>